<dbReference type="Gene3D" id="3.30.160.40">
    <property type="entry name" value="Porphobilinogen deaminase, C-terminal domain"/>
    <property type="match status" value="1"/>
</dbReference>
<dbReference type="PANTHER" id="PTHR11557:SF0">
    <property type="entry name" value="PORPHOBILINOGEN DEAMINASE"/>
    <property type="match status" value="1"/>
</dbReference>
<keyword evidence="3" id="KW-1185">Reference proteome</keyword>
<organism evidence="2 3">
    <name type="scientific">Lawsonella clevelandensis</name>
    <dbReference type="NCBI Taxonomy" id="1528099"/>
    <lineage>
        <taxon>Bacteria</taxon>
        <taxon>Bacillati</taxon>
        <taxon>Actinomycetota</taxon>
        <taxon>Actinomycetes</taxon>
        <taxon>Mycobacteriales</taxon>
        <taxon>Lawsonellaceae</taxon>
        <taxon>Lawsonella</taxon>
    </lineage>
</organism>
<dbReference type="RefSeq" id="WP_148417637.1">
    <property type="nucleotide sequence ID" value="NZ_CAMJVL010000033.1"/>
</dbReference>
<evidence type="ECO:0000313" key="3">
    <source>
        <dbReference type="Proteomes" id="UP000324288"/>
    </source>
</evidence>
<dbReference type="GO" id="GO:0006783">
    <property type="term" value="P:heme biosynthetic process"/>
    <property type="evidence" value="ECO:0007669"/>
    <property type="project" value="TreeGrafter"/>
</dbReference>
<evidence type="ECO:0000259" key="1">
    <source>
        <dbReference type="Pfam" id="PF03900"/>
    </source>
</evidence>
<gene>
    <name evidence="2" type="primary">hemC</name>
    <name evidence="2" type="ORF">LC603019_00876</name>
</gene>
<dbReference type="SUPFAM" id="SSF54782">
    <property type="entry name" value="Porphobilinogen deaminase (hydroxymethylbilane synthase), C-terminal domain"/>
    <property type="match status" value="1"/>
</dbReference>
<name>A0A5E3ZWX6_9ACTN</name>
<dbReference type="PANTHER" id="PTHR11557">
    <property type="entry name" value="PORPHOBILINOGEN DEAMINASE"/>
    <property type="match status" value="1"/>
</dbReference>
<dbReference type="Pfam" id="PF03900">
    <property type="entry name" value="Porphobil_deamC"/>
    <property type="match status" value="1"/>
</dbReference>
<evidence type="ECO:0000313" key="2">
    <source>
        <dbReference type="EMBL" id="VHO00597.1"/>
    </source>
</evidence>
<feature type="domain" description="Porphobilinogen deaminase C-terminal" evidence="1">
    <location>
        <begin position="22"/>
        <end position="94"/>
    </location>
</feature>
<dbReference type="AlphaFoldDB" id="A0A5E3ZWX6"/>
<dbReference type="Proteomes" id="UP000324288">
    <property type="component" value="Chromosome"/>
</dbReference>
<protein>
    <submittedName>
        <fullName evidence="2">Porphobilinogen deaminase</fullName>
    </submittedName>
</protein>
<proteinExistence type="predicted"/>
<dbReference type="InterPro" id="IPR022418">
    <property type="entry name" value="Porphobilinogen_deaminase_C"/>
</dbReference>
<accession>A0A5E3ZWX6</accession>
<dbReference type="EMBL" id="LR584267">
    <property type="protein sequence ID" value="VHO00597.1"/>
    <property type="molecule type" value="Genomic_DNA"/>
</dbReference>
<dbReference type="InterPro" id="IPR036803">
    <property type="entry name" value="Porphobilinogen_deaminase_C_sf"/>
</dbReference>
<sequence length="163" mass="16988">MDTTPAPLRQALLAINHQPTLLAATAERALLRTLHAGCELPIGAEATAQVHAQTRGVELTLRAEILSPDGRERNAAEHTVTIPQLLWAEESAEMAAAEIATAEAAAGLLAAVEVAGVSLATAPLAKDPGLVDPAYYAEAHEAQLAAAYQLGQMVAHRLKANAH</sequence>
<reference evidence="2 3" key="1">
    <citation type="submission" date="2019-04" db="EMBL/GenBank/DDBJ databases">
        <authorList>
            <person name="Seth-Smith MB H."/>
            <person name="Seth-Smith H."/>
        </authorList>
    </citation>
    <scope>NUCLEOTIDE SEQUENCE [LARGE SCALE GENOMIC DNA]</scope>
    <source>
        <strain evidence="2">USB-603019</strain>
    </source>
</reference>
<dbReference type="GO" id="GO:0005737">
    <property type="term" value="C:cytoplasm"/>
    <property type="evidence" value="ECO:0007669"/>
    <property type="project" value="TreeGrafter"/>
</dbReference>
<dbReference type="GO" id="GO:0004418">
    <property type="term" value="F:hydroxymethylbilane synthase activity"/>
    <property type="evidence" value="ECO:0007669"/>
    <property type="project" value="InterPro"/>
</dbReference>
<dbReference type="InterPro" id="IPR000860">
    <property type="entry name" value="HemC"/>
</dbReference>